<feature type="domain" description="TonB C-terminal" evidence="2">
    <location>
        <begin position="803"/>
        <end position="873"/>
    </location>
</feature>
<dbReference type="InterPro" id="IPR008756">
    <property type="entry name" value="Peptidase_M56"/>
</dbReference>
<dbReference type="GO" id="GO:0098797">
    <property type="term" value="C:plasma membrane protein complex"/>
    <property type="evidence" value="ECO:0007669"/>
    <property type="project" value="TreeGrafter"/>
</dbReference>
<evidence type="ECO:0000259" key="2">
    <source>
        <dbReference type="Pfam" id="PF03544"/>
    </source>
</evidence>
<dbReference type="Proteomes" id="UP000289792">
    <property type="component" value="Unassembled WGS sequence"/>
</dbReference>
<protein>
    <recommendedName>
        <fullName evidence="6">BlaR1 peptidase M56 family protein</fullName>
    </recommendedName>
</protein>
<dbReference type="CDD" id="cd07341">
    <property type="entry name" value="M56_BlaR1_MecR1_like"/>
    <property type="match status" value="1"/>
</dbReference>
<evidence type="ECO:0008006" key="6">
    <source>
        <dbReference type="Google" id="ProtNLM"/>
    </source>
</evidence>
<keyword evidence="1" id="KW-1133">Transmembrane helix</keyword>
<dbReference type="AlphaFoldDB" id="A0A4Q0XB70"/>
<dbReference type="RefSeq" id="WP_129019034.1">
    <property type="nucleotide sequence ID" value="NZ_SDDZ01000021.1"/>
</dbReference>
<dbReference type="OrthoDB" id="1522859at2"/>
<dbReference type="Gene3D" id="3.30.1150.10">
    <property type="match status" value="3"/>
</dbReference>
<accession>A0A4Q0XB70</accession>
<feature type="domain" description="Peptidase M56" evidence="3">
    <location>
        <begin position="159"/>
        <end position="261"/>
    </location>
</feature>
<feature type="transmembrane region" description="Helical" evidence="1">
    <location>
        <begin position="271"/>
        <end position="292"/>
    </location>
</feature>
<feature type="transmembrane region" description="Helical" evidence="1">
    <location>
        <begin position="6"/>
        <end position="22"/>
    </location>
</feature>
<feature type="transmembrane region" description="Helical" evidence="1">
    <location>
        <begin position="34"/>
        <end position="51"/>
    </location>
</feature>
<evidence type="ECO:0000256" key="1">
    <source>
        <dbReference type="SAM" id="Phobius"/>
    </source>
</evidence>
<keyword evidence="1" id="KW-0812">Transmembrane</keyword>
<feature type="transmembrane region" description="Helical" evidence="1">
    <location>
        <begin position="136"/>
        <end position="155"/>
    </location>
</feature>
<dbReference type="Pfam" id="PF05569">
    <property type="entry name" value="Peptidase_M56"/>
    <property type="match status" value="1"/>
</dbReference>
<feature type="domain" description="TonB C-terminal" evidence="2">
    <location>
        <begin position="547"/>
        <end position="607"/>
    </location>
</feature>
<gene>
    <name evidence="4" type="ORF">ESZ48_18705</name>
</gene>
<keyword evidence="5" id="KW-1185">Reference proteome</keyword>
<dbReference type="InterPro" id="IPR051045">
    <property type="entry name" value="TonB-dependent_transducer"/>
</dbReference>
<dbReference type="PANTHER" id="PTHR33446:SF2">
    <property type="entry name" value="PROTEIN TONB"/>
    <property type="match status" value="1"/>
</dbReference>
<dbReference type="EMBL" id="SDDZ01000021">
    <property type="protein sequence ID" value="RXJ43776.1"/>
    <property type="molecule type" value="Genomic_DNA"/>
</dbReference>
<dbReference type="InterPro" id="IPR037682">
    <property type="entry name" value="TonB_C"/>
</dbReference>
<comment type="caution">
    <text evidence="4">The sequence shown here is derived from an EMBL/GenBank/DDBJ whole genome shotgun (WGS) entry which is preliminary data.</text>
</comment>
<name>A0A4Q0XB70_9FLAO</name>
<organism evidence="4 5">
    <name type="scientific">Gelidibacter gilvus</name>
    <dbReference type="NCBI Taxonomy" id="59602"/>
    <lineage>
        <taxon>Bacteria</taxon>
        <taxon>Pseudomonadati</taxon>
        <taxon>Bacteroidota</taxon>
        <taxon>Flavobacteriia</taxon>
        <taxon>Flavobacteriales</taxon>
        <taxon>Flavobacteriaceae</taxon>
        <taxon>Gelidibacter</taxon>
    </lineage>
</organism>
<feature type="transmembrane region" description="Helical" evidence="1">
    <location>
        <begin position="184"/>
        <end position="203"/>
    </location>
</feature>
<evidence type="ECO:0000313" key="5">
    <source>
        <dbReference type="Proteomes" id="UP000289792"/>
    </source>
</evidence>
<proteinExistence type="predicted"/>
<evidence type="ECO:0000313" key="4">
    <source>
        <dbReference type="EMBL" id="RXJ43776.1"/>
    </source>
</evidence>
<dbReference type="GO" id="GO:0055085">
    <property type="term" value="P:transmembrane transport"/>
    <property type="evidence" value="ECO:0007669"/>
    <property type="project" value="InterPro"/>
</dbReference>
<sequence length="875" mass="99334">MLHYILQTVAFQVFFLIIYDLFLKNETFFNWNRAYLIGTACLSFILPFLKFESIKAIVPEPMVIRLPEVIIGDVSPTFDNTILVMGSEQITEQAASFSWTYVWIAGMVLAAFILAYKIIKIGRMFYKNPHRWQGDALIVFLMNSSAAFSFFHYIFLGTDISAEKKEHIMQHEMVHVKEKHSWDLLVFEILRIVFWFNPLIYMYQNKLSNLHEFIADAKAVKYKGKSAYYQSLLSQVFETQQISFINPFFKQSLIKKRIVMLSKSKSKQIHLIKYALLVPMVMGMLMYTSSYASEIKDPFPVFQKEVLNQELTFPELVEKYYKEIIGLEDAPDDFYKAYKNYGDIGENYIQSEQEVAKAQALLKYEFTKLTEKKKAVGLNEDEERNLEHYGSKQPTYEEYLSYKESAQGKNNWENSSRDGELRLVVADMKNLTESDKKRRAEKTDLLVKGGIYNNLKMTDGKTTINLDMDKNVSTIIDNIKIEKTSSEANDIEVPYAVIDQPPLFEGCEASGSKDDDKRCTSNMISQFVNKNFNVDLATALGLTGRQRINVIFKIGKDGKVRDVMSRAPHPGLEAEAIRVIKSMPDFTPGKQRGKTVTVPYSLPILFQVQDDAPGTNINNSGEPFVALNEIVLYTDGKVASSNQADKQSSSYKMSQFVTKNFNTSIAKEQNLTGKQRIHVIFKIDANGKITDVQAKAPQAALETEIKRVINAMPDNLLGKQKEKDVSVSYSLPVLFVVPGDTLETDQNKSIDAQEENIEVPYAVVDEVPVFPSCESLESNKDRKQCTSDKVSQFVNKNFNTNLAKELGLTGMQRLTVIFKIGEDGYITDIKARAAHPGLEKEAIRVIEALPKMIPGKQKGKAVVVPYSIPILFQVQ</sequence>
<dbReference type="SUPFAM" id="SSF74653">
    <property type="entry name" value="TolA/TonB C-terminal domain"/>
    <property type="match status" value="2"/>
</dbReference>
<keyword evidence="1" id="KW-0472">Membrane</keyword>
<dbReference type="Pfam" id="PF03544">
    <property type="entry name" value="TonB_C"/>
    <property type="match status" value="2"/>
</dbReference>
<reference evidence="4 5" key="1">
    <citation type="submission" date="2019-01" db="EMBL/GenBank/DDBJ databases">
        <title>Genome sequence of the Antarctic species Gelidibacter gilvus ACAM 158(T).</title>
        <authorList>
            <person name="Bowman J.P."/>
        </authorList>
    </citation>
    <scope>NUCLEOTIDE SEQUENCE [LARGE SCALE GENOMIC DNA]</scope>
    <source>
        <strain evidence="4 5">IC158</strain>
    </source>
</reference>
<dbReference type="PANTHER" id="PTHR33446">
    <property type="entry name" value="PROTEIN TONB-RELATED"/>
    <property type="match status" value="1"/>
</dbReference>
<feature type="transmembrane region" description="Helical" evidence="1">
    <location>
        <begin position="97"/>
        <end position="116"/>
    </location>
</feature>
<evidence type="ECO:0000259" key="3">
    <source>
        <dbReference type="Pfam" id="PF05569"/>
    </source>
</evidence>
<dbReference type="GO" id="GO:0031992">
    <property type="term" value="F:energy transducer activity"/>
    <property type="evidence" value="ECO:0007669"/>
    <property type="project" value="TreeGrafter"/>
</dbReference>